<protein>
    <submittedName>
        <fullName evidence="1">Uncharacterized protein</fullName>
    </submittedName>
</protein>
<evidence type="ECO:0000313" key="2">
    <source>
        <dbReference type="Proteomes" id="UP001732700"/>
    </source>
</evidence>
<evidence type="ECO:0000313" key="1">
    <source>
        <dbReference type="EnsemblPlants" id="AVESA.00010b.r2.6CG1110200.1.CDS"/>
    </source>
</evidence>
<accession>A0ACD5Z7W6</accession>
<dbReference type="EnsemblPlants" id="AVESA.00010b.r2.6CG1110200.1">
    <property type="protein sequence ID" value="AVESA.00010b.r2.6CG1110200.1.CDS"/>
    <property type="gene ID" value="AVESA.00010b.r2.6CG1110200"/>
</dbReference>
<name>A0ACD5Z7W6_AVESA</name>
<keyword evidence="2" id="KW-1185">Reference proteome</keyword>
<dbReference type="Proteomes" id="UP001732700">
    <property type="component" value="Chromosome 6C"/>
</dbReference>
<organism evidence="1 2">
    <name type="scientific">Avena sativa</name>
    <name type="common">Oat</name>
    <dbReference type="NCBI Taxonomy" id="4498"/>
    <lineage>
        <taxon>Eukaryota</taxon>
        <taxon>Viridiplantae</taxon>
        <taxon>Streptophyta</taxon>
        <taxon>Embryophyta</taxon>
        <taxon>Tracheophyta</taxon>
        <taxon>Spermatophyta</taxon>
        <taxon>Magnoliopsida</taxon>
        <taxon>Liliopsida</taxon>
        <taxon>Poales</taxon>
        <taxon>Poaceae</taxon>
        <taxon>BOP clade</taxon>
        <taxon>Pooideae</taxon>
        <taxon>Poodae</taxon>
        <taxon>Poeae</taxon>
        <taxon>Poeae Chloroplast Group 1 (Aveneae type)</taxon>
        <taxon>Aveninae</taxon>
        <taxon>Avena</taxon>
    </lineage>
</organism>
<sequence length="238" mass="25116">MGCLISRQLYTKGYRQVHSLPRTSTITTPKNTWSLSASRTTNDASNRDILLSLEHTARAMRPGAEYPMAHVPAASSAAAPRSPWQSPVPYLFGGLAAMLGLIALSLLALACSYWNLSGGALAGLGDADQADGEKRSAAGPAGECQGHVVVIMAGDERPTFLATPASTVRPDAEDGVGPAADATACCAACRSEERNLAGARGAGTRPDGYEDDAQSQRRREDCLIPHNKNFTEKINFKS</sequence>
<reference evidence="1" key="2">
    <citation type="submission" date="2025-09" db="UniProtKB">
        <authorList>
            <consortium name="EnsemblPlants"/>
        </authorList>
    </citation>
    <scope>IDENTIFICATION</scope>
</reference>
<reference evidence="1" key="1">
    <citation type="submission" date="2021-05" db="EMBL/GenBank/DDBJ databases">
        <authorList>
            <person name="Scholz U."/>
            <person name="Mascher M."/>
            <person name="Fiebig A."/>
        </authorList>
    </citation>
    <scope>NUCLEOTIDE SEQUENCE [LARGE SCALE GENOMIC DNA]</scope>
</reference>
<proteinExistence type="predicted"/>